<dbReference type="eggNOG" id="COG0628">
    <property type="taxonomic scope" value="Bacteria"/>
</dbReference>
<dbReference type="EMBL" id="CP002530">
    <property type="protein sequence ID" value="ADY38166.1"/>
    <property type="molecule type" value="Genomic_DNA"/>
</dbReference>
<dbReference type="OrthoDB" id="9773730at2"/>
<organism evidence="7 8">
    <name type="scientific">Phocaeicola salanitronis (strain DSM 18170 / JCM 13657 / CCUG 60908 / BL78)</name>
    <name type="common">Bacteroides salanitronis</name>
    <dbReference type="NCBI Taxonomy" id="667015"/>
    <lineage>
        <taxon>Bacteria</taxon>
        <taxon>Pseudomonadati</taxon>
        <taxon>Bacteroidota</taxon>
        <taxon>Bacteroidia</taxon>
        <taxon>Bacteroidales</taxon>
        <taxon>Bacteroidaceae</taxon>
        <taxon>Phocaeicola</taxon>
    </lineage>
</organism>
<evidence type="ECO:0000256" key="6">
    <source>
        <dbReference type="SAM" id="Phobius"/>
    </source>
</evidence>
<keyword evidence="8" id="KW-1185">Reference proteome</keyword>
<feature type="transmembrane region" description="Helical" evidence="6">
    <location>
        <begin position="29"/>
        <end position="45"/>
    </location>
</feature>
<dbReference type="PANTHER" id="PTHR21716">
    <property type="entry name" value="TRANSMEMBRANE PROTEIN"/>
    <property type="match status" value="1"/>
</dbReference>
<evidence type="ECO:0000256" key="4">
    <source>
        <dbReference type="ARBA" id="ARBA00022989"/>
    </source>
</evidence>
<evidence type="ECO:0008006" key="9">
    <source>
        <dbReference type="Google" id="ProtNLM"/>
    </source>
</evidence>
<dbReference type="RefSeq" id="WP_013619519.1">
    <property type="nucleotide sequence ID" value="NC_015164.1"/>
</dbReference>
<evidence type="ECO:0000256" key="1">
    <source>
        <dbReference type="ARBA" id="ARBA00004141"/>
    </source>
</evidence>
<dbReference type="Proteomes" id="UP000007486">
    <property type="component" value="Chromosome"/>
</dbReference>
<keyword evidence="4 6" id="KW-1133">Transmembrane helix</keyword>
<keyword evidence="5 6" id="KW-0472">Membrane</keyword>
<comment type="subcellular location">
    <subcellularLocation>
        <location evidence="1">Membrane</location>
        <topology evidence="1">Multi-pass membrane protein</topology>
    </subcellularLocation>
</comment>
<accession>F0R945</accession>
<dbReference type="Pfam" id="PF01594">
    <property type="entry name" value="AI-2E_transport"/>
    <property type="match status" value="1"/>
</dbReference>
<feature type="transmembrane region" description="Helical" evidence="6">
    <location>
        <begin position="193"/>
        <end position="212"/>
    </location>
</feature>
<feature type="transmembrane region" description="Helical" evidence="6">
    <location>
        <begin position="219"/>
        <end position="240"/>
    </location>
</feature>
<feature type="transmembrane region" description="Helical" evidence="6">
    <location>
        <begin position="246"/>
        <end position="267"/>
    </location>
</feature>
<keyword evidence="3 6" id="KW-0812">Transmembrane</keyword>
<reference evidence="7 8" key="1">
    <citation type="journal article" date="2011" name="Stand. Genomic Sci.">
        <title>Complete genome sequence of Bacteroides salanitronis type strain (BL78).</title>
        <authorList>
            <person name="Gronow S."/>
            <person name="Held B."/>
            <person name="Lucas S."/>
            <person name="Lapidus A."/>
            <person name="Del Rio T.G."/>
            <person name="Nolan M."/>
            <person name="Tice H."/>
            <person name="Deshpande S."/>
            <person name="Cheng J.F."/>
            <person name="Pitluck S."/>
            <person name="Liolios K."/>
            <person name="Pagani I."/>
            <person name="Ivanova N."/>
            <person name="Mavromatis K."/>
            <person name="Pati A."/>
            <person name="Tapia R."/>
            <person name="Han C."/>
            <person name="Goodwin L."/>
            <person name="Chen A."/>
            <person name="Palaniappan K."/>
            <person name="Land M."/>
            <person name="Hauser L."/>
            <person name="Chang Y.J."/>
            <person name="Jeffries C.D."/>
            <person name="Brambilla E.M."/>
            <person name="Rohde M."/>
            <person name="Goker M."/>
            <person name="Detter J.C."/>
            <person name="Woyke T."/>
            <person name="Bristow J."/>
            <person name="Markowitz V."/>
            <person name="Hugenholtz P."/>
            <person name="Kyrpides N.C."/>
            <person name="Klenk H.P."/>
            <person name="Eisen J.A."/>
        </authorList>
    </citation>
    <scope>NUCLEOTIDE SEQUENCE [LARGE SCALE GENOMIC DNA]</scope>
    <source>
        <strain evidence="7 8">DSM 18170</strain>
    </source>
</reference>
<dbReference type="STRING" id="667015.Bacsa_3645"/>
<dbReference type="AlphaFoldDB" id="F0R945"/>
<sequence length="331" mass="37144">MKETYWKYSLIILIVGLGILLFRQAQPYMNGILGGFTLYLLLRGFTNWLKSKIKPLVAVWIVTIGTTLFILIPLSLFSWAVVNQISNLHFDTADIIRPAQQMIDIIEKRTGFDVLSEKNLSFIITQASSIGHSIMTGVSDLIINLAVAIMLLFFMLWEGDKMEQFISELLPFEENNKREVLQKIQLIVRSNAIGIPLLAIIQGFISLFGYLLCHAPNPVLTAMLTGFASIVPLVGTALVWVPVTAYFFIIGDWVHGLILLAYGGIIISQCDNLIRFILQKKMANIHPLITIFGVVAGLPIFGFMGIIFGPLLVSLFLLFLDMFRKEYLTNN</sequence>
<evidence type="ECO:0000313" key="7">
    <source>
        <dbReference type="EMBL" id="ADY38166.1"/>
    </source>
</evidence>
<name>F0R945_PHOSB</name>
<dbReference type="InterPro" id="IPR002549">
    <property type="entry name" value="AI-2E-like"/>
</dbReference>
<dbReference type="HOGENOM" id="CLU_041771_0_0_10"/>
<comment type="similarity">
    <text evidence="2">Belongs to the autoinducer-2 exporter (AI-2E) (TC 2.A.86) family.</text>
</comment>
<dbReference type="KEGG" id="bsa:Bacsa_3645"/>
<dbReference type="GO" id="GO:0016020">
    <property type="term" value="C:membrane"/>
    <property type="evidence" value="ECO:0007669"/>
    <property type="project" value="UniProtKB-SubCell"/>
</dbReference>
<evidence type="ECO:0000256" key="2">
    <source>
        <dbReference type="ARBA" id="ARBA00009773"/>
    </source>
</evidence>
<gene>
    <name evidence="7" type="ordered locus">Bacsa_3645</name>
</gene>
<protein>
    <recommendedName>
        <fullName evidence="9">Transmembrane protein</fullName>
    </recommendedName>
</protein>
<evidence type="ECO:0000313" key="8">
    <source>
        <dbReference type="Proteomes" id="UP000007486"/>
    </source>
</evidence>
<feature type="transmembrane region" description="Helical" evidence="6">
    <location>
        <begin position="138"/>
        <end position="157"/>
    </location>
</feature>
<feature type="transmembrane region" description="Helical" evidence="6">
    <location>
        <begin position="6"/>
        <end position="22"/>
    </location>
</feature>
<dbReference type="PANTHER" id="PTHR21716:SF4">
    <property type="entry name" value="TRANSMEMBRANE PROTEIN 245"/>
    <property type="match status" value="1"/>
</dbReference>
<proteinExistence type="inferred from homology"/>
<evidence type="ECO:0000256" key="5">
    <source>
        <dbReference type="ARBA" id="ARBA00023136"/>
    </source>
</evidence>
<evidence type="ECO:0000256" key="3">
    <source>
        <dbReference type="ARBA" id="ARBA00022692"/>
    </source>
</evidence>
<feature type="transmembrane region" description="Helical" evidence="6">
    <location>
        <begin position="288"/>
        <end position="320"/>
    </location>
</feature>
<feature type="transmembrane region" description="Helical" evidence="6">
    <location>
        <begin position="57"/>
        <end position="82"/>
    </location>
</feature>